<feature type="chain" id="PRO_5046431478" evidence="2">
    <location>
        <begin position="26"/>
        <end position="192"/>
    </location>
</feature>
<dbReference type="EMBL" id="JAUSUF010000006">
    <property type="protein sequence ID" value="MDQ0149994.1"/>
    <property type="molecule type" value="Genomic_DNA"/>
</dbReference>
<feature type="region of interest" description="Disordered" evidence="1">
    <location>
        <begin position="123"/>
        <end position="192"/>
    </location>
</feature>
<evidence type="ECO:0000256" key="1">
    <source>
        <dbReference type="SAM" id="MobiDB-lite"/>
    </source>
</evidence>
<evidence type="ECO:0000256" key="2">
    <source>
        <dbReference type="SAM" id="SignalP"/>
    </source>
</evidence>
<reference evidence="3 4" key="1">
    <citation type="submission" date="2023-07" db="EMBL/GenBank/DDBJ databases">
        <title>Genomic Encyclopedia of Type Strains, Phase IV (KMG-IV): sequencing the most valuable type-strain genomes for metagenomic binning, comparative biology and taxonomic classification.</title>
        <authorList>
            <person name="Goeker M."/>
        </authorList>
    </citation>
    <scope>NUCLEOTIDE SEQUENCE [LARGE SCALE GENOMIC DNA]</scope>
    <source>
        <strain evidence="3 4">DSM 20694</strain>
    </source>
</reference>
<dbReference type="RefSeq" id="WP_307486232.1">
    <property type="nucleotide sequence ID" value="NZ_JAUSUF010000006.1"/>
</dbReference>
<protein>
    <submittedName>
        <fullName evidence="3">Uncharacterized protein</fullName>
    </submittedName>
</protein>
<evidence type="ECO:0000313" key="4">
    <source>
        <dbReference type="Proteomes" id="UP001228504"/>
    </source>
</evidence>
<name>A0ABT9UUM8_9FIRM</name>
<gene>
    <name evidence="3" type="ORF">J2S18_001930</name>
</gene>
<comment type="caution">
    <text evidence="3">The sequence shown here is derived from an EMBL/GenBank/DDBJ whole genome shotgun (WGS) entry which is preliminary data.</text>
</comment>
<keyword evidence="4" id="KW-1185">Reference proteome</keyword>
<sequence length="192" mass="21965">MKKFFEKIILSAVLFVGIFSFSASATEFKKPILIGEITSVEKCNDSKDVKIVVNGYMKACGVCKDKIVVVVDKNTKMNKECKEKEKIKFEVGDYVSIELDKKITKSIPPQGYAKKIEISKKKERAEKETSVNDDISKDKKEDKLEKSSDKSTLKEENDTKKSNELEDKSTFNEEDDTKKEDKDKLNEKELEK</sequence>
<dbReference type="Proteomes" id="UP001228504">
    <property type="component" value="Unassembled WGS sequence"/>
</dbReference>
<organism evidence="3 4">
    <name type="scientific">Eubacterium multiforme</name>
    <dbReference type="NCBI Taxonomy" id="83339"/>
    <lineage>
        <taxon>Bacteria</taxon>
        <taxon>Bacillati</taxon>
        <taxon>Bacillota</taxon>
        <taxon>Clostridia</taxon>
        <taxon>Eubacteriales</taxon>
        <taxon>Eubacteriaceae</taxon>
        <taxon>Eubacterium</taxon>
    </lineage>
</organism>
<keyword evidence="2" id="KW-0732">Signal</keyword>
<proteinExistence type="predicted"/>
<feature type="signal peptide" evidence="2">
    <location>
        <begin position="1"/>
        <end position="25"/>
    </location>
</feature>
<accession>A0ABT9UUM8</accession>
<evidence type="ECO:0000313" key="3">
    <source>
        <dbReference type="EMBL" id="MDQ0149994.1"/>
    </source>
</evidence>